<feature type="chain" id="PRO_5022118998" evidence="1">
    <location>
        <begin position="22"/>
        <end position="86"/>
    </location>
</feature>
<dbReference type="EMBL" id="BJUZ01000001">
    <property type="protein sequence ID" value="GEK92335.1"/>
    <property type="molecule type" value="Genomic_DNA"/>
</dbReference>
<keyword evidence="3" id="KW-1185">Reference proteome</keyword>
<name>A0A511AVV6_9PROT</name>
<organism evidence="2 3">
    <name type="scientific">Gluconobacter wancherniae NBRC 103581</name>
    <dbReference type="NCBI Taxonomy" id="656744"/>
    <lineage>
        <taxon>Bacteria</taxon>
        <taxon>Pseudomonadati</taxon>
        <taxon>Pseudomonadota</taxon>
        <taxon>Alphaproteobacteria</taxon>
        <taxon>Acetobacterales</taxon>
        <taxon>Acetobacteraceae</taxon>
        <taxon>Gluconobacter</taxon>
    </lineage>
</organism>
<feature type="signal peptide" evidence="1">
    <location>
        <begin position="1"/>
        <end position="21"/>
    </location>
</feature>
<dbReference type="OrthoDB" id="8245037at2"/>
<gene>
    <name evidence="2" type="ORF">GWA01_01050</name>
</gene>
<comment type="caution">
    <text evidence="2">The sequence shown here is derived from an EMBL/GenBank/DDBJ whole genome shotgun (WGS) entry which is preliminary data.</text>
</comment>
<evidence type="ECO:0000313" key="2">
    <source>
        <dbReference type="EMBL" id="GEK92335.1"/>
    </source>
</evidence>
<reference evidence="2 3" key="1">
    <citation type="submission" date="2019-07" db="EMBL/GenBank/DDBJ databases">
        <title>Whole genome shotgun sequence of Gluconobacter wancherniae NBRC 103581.</title>
        <authorList>
            <person name="Hosoyama A."/>
            <person name="Uohara A."/>
            <person name="Ohji S."/>
            <person name="Ichikawa N."/>
        </authorList>
    </citation>
    <scope>NUCLEOTIDE SEQUENCE [LARGE SCALE GENOMIC DNA]</scope>
    <source>
        <strain evidence="2 3">NBRC 103581</strain>
    </source>
</reference>
<evidence type="ECO:0000256" key="1">
    <source>
        <dbReference type="SAM" id="SignalP"/>
    </source>
</evidence>
<proteinExistence type="predicted"/>
<accession>A0A511AVV6</accession>
<protein>
    <submittedName>
        <fullName evidence="2">Uncharacterized protein</fullName>
    </submittedName>
</protein>
<evidence type="ECO:0000313" key="3">
    <source>
        <dbReference type="Proteomes" id="UP000321230"/>
    </source>
</evidence>
<sequence length="86" mass="9453">MTKIPVILALASLAFDTTAYAATREEQTAACKGDAIRYCAFYIPNEDKISACMKKNIDRLSPRCRAMFQPAPTAKKPETAKKNPKG</sequence>
<dbReference type="AlphaFoldDB" id="A0A511AVV6"/>
<keyword evidence="1" id="KW-0732">Signal</keyword>
<dbReference type="RefSeq" id="WP_146792982.1">
    <property type="nucleotide sequence ID" value="NZ_BARC01000005.1"/>
</dbReference>
<dbReference type="Proteomes" id="UP000321230">
    <property type="component" value="Unassembled WGS sequence"/>
</dbReference>